<feature type="region of interest" description="Disordered" evidence="1">
    <location>
        <begin position="41"/>
        <end position="61"/>
    </location>
</feature>
<keyword evidence="3" id="KW-1185">Reference proteome</keyword>
<protein>
    <submittedName>
        <fullName evidence="2">Uncharacterized protein</fullName>
    </submittedName>
</protein>
<dbReference type="EMBL" id="MU155314">
    <property type="protein sequence ID" value="KAF9475897.1"/>
    <property type="molecule type" value="Genomic_DNA"/>
</dbReference>
<feature type="compositionally biased region" description="Polar residues" evidence="1">
    <location>
        <begin position="41"/>
        <end position="60"/>
    </location>
</feature>
<gene>
    <name evidence="2" type="ORF">BDN70DRAFT_204057</name>
</gene>
<feature type="compositionally biased region" description="Low complexity" evidence="1">
    <location>
        <begin position="130"/>
        <end position="139"/>
    </location>
</feature>
<comment type="caution">
    <text evidence="2">The sequence shown here is derived from an EMBL/GenBank/DDBJ whole genome shotgun (WGS) entry which is preliminary data.</text>
</comment>
<reference evidence="2" key="1">
    <citation type="submission" date="2020-11" db="EMBL/GenBank/DDBJ databases">
        <authorList>
            <consortium name="DOE Joint Genome Institute"/>
            <person name="Ahrendt S."/>
            <person name="Riley R."/>
            <person name="Andreopoulos W."/>
            <person name="Labutti K."/>
            <person name="Pangilinan J."/>
            <person name="Ruiz-Duenas F.J."/>
            <person name="Barrasa J.M."/>
            <person name="Sanchez-Garcia M."/>
            <person name="Camarero S."/>
            <person name="Miyauchi S."/>
            <person name="Serrano A."/>
            <person name="Linde D."/>
            <person name="Babiker R."/>
            <person name="Drula E."/>
            <person name="Ayuso-Fernandez I."/>
            <person name="Pacheco R."/>
            <person name="Padilla G."/>
            <person name="Ferreira P."/>
            <person name="Barriuso J."/>
            <person name="Kellner H."/>
            <person name="Castanera R."/>
            <person name="Alfaro M."/>
            <person name="Ramirez L."/>
            <person name="Pisabarro A.G."/>
            <person name="Kuo A."/>
            <person name="Tritt A."/>
            <person name="Lipzen A."/>
            <person name="He G."/>
            <person name="Yan M."/>
            <person name="Ng V."/>
            <person name="Cullen D."/>
            <person name="Martin F."/>
            <person name="Rosso M.-N."/>
            <person name="Henrissat B."/>
            <person name="Hibbett D."/>
            <person name="Martinez A.T."/>
            <person name="Grigoriev I.V."/>
        </authorList>
    </citation>
    <scope>NUCLEOTIDE SEQUENCE</scope>
    <source>
        <strain evidence="2">CIRM-BRFM 674</strain>
    </source>
</reference>
<feature type="region of interest" description="Disordered" evidence="1">
    <location>
        <begin position="119"/>
        <end position="146"/>
    </location>
</feature>
<dbReference type="Proteomes" id="UP000807469">
    <property type="component" value="Unassembled WGS sequence"/>
</dbReference>
<dbReference type="AlphaFoldDB" id="A0A9P6CR83"/>
<sequence length="505" mass="56066">MAIIVQNTESRSHGWSVPPLKLKTSSLPTKINTQPKLKVAQRSSTCPFPSTTHKAASNPSLHHIQTVDLPRSLGTRPANAYGVDLDLPLPIISPLDIDDFGGHRTFYDTLANDRAEDYHMSDPEADDSSDSGSDLSDSSGRCTPFVDADTEEGAASLLPSLLLLHIDERASPSVLEPETARSHALTFRDLFFRSVPEDLKVVLGEASISHDPFLHTFDVALGKHSEGDAALRSWVDPYEREWYAQDQICSLSIDIAASAWGEDMNKARDVEDFFLWVLKWVQKYVDTLEEVRISVPDSFPFQMDFFNPNAPNFSSYDNDVQTLYMLQTLSWTGDTTALPMVLARYVPQSLHVLKIDSASLSIDDALLLISRISTYEIYTLEIGTLTEACTRSSQLTETDDMVLPLRLPYLDSLKVGSSIPLERFFAAISLPASLCKLEFDLSSVKAKNVGEVISSLIASEGLLWEGILFLDIEVEKAFEGMNEAMRRIKSKAAFAYVVFRGEVEP</sequence>
<dbReference type="OrthoDB" id="3068520at2759"/>
<evidence type="ECO:0000313" key="3">
    <source>
        <dbReference type="Proteomes" id="UP000807469"/>
    </source>
</evidence>
<name>A0A9P6CR83_9AGAR</name>
<proteinExistence type="predicted"/>
<evidence type="ECO:0000313" key="2">
    <source>
        <dbReference type="EMBL" id="KAF9475897.1"/>
    </source>
</evidence>
<accession>A0A9P6CR83</accession>
<organism evidence="2 3">
    <name type="scientific">Pholiota conissans</name>
    <dbReference type="NCBI Taxonomy" id="109636"/>
    <lineage>
        <taxon>Eukaryota</taxon>
        <taxon>Fungi</taxon>
        <taxon>Dikarya</taxon>
        <taxon>Basidiomycota</taxon>
        <taxon>Agaricomycotina</taxon>
        <taxon>Agaricomycetes</taxon>
        <taxon>Agaricomycetidae</taxon>
        <taxon>Agaricales</taxon>
        <taxon>Agaricineae</taxon>
        <taxon>Strophariaceae</taxon>
        <taxon>Pholiota</taxon>
    </lineage>
</organism>
<evidence type="ECO:0000256" key="1">
    <source>
        <dbReference type="SAM" id="MobiDB-lite"/>
    </source>
</evidence>